<name>A0A0L0V3T7_9BASI</name>
<evidence type="ECO:0000313" key="3">
    <source>
        <dbReference type="Proteomes" id="UP000054564"/>
    </source>
</evidence>
<reference evidence="3" key="1">
    <citation type="submission" date="2014-03" db="EMBL/GenBank/DDBJ databases">
        <title>The Genome Sequence of Puccinia striiformis f. sp. tritici PST-78.</title>
        <authorList>
            <consortium name="The Broad Institute Genome Sequencing Platform"/>
            <person name="Cuomo C."/>
            <person name="Hulbert S."/>
            <person name="Chen X."/>
            <person name="Walker B."/>
            <person name="Young S.K."/>
            <person name="Zeng Q."/>
            <person name="Gargeya S."/>
            <person name="Fitzgerald M."/>
            <person name="Haas B."/>
            <person name="Abouelleil A."/>
            <person name="Alvarado L."/>
            <person name="Arachchi H.M."/>
            <person name="Berlin A.M."/>
            <person name="Chapman S.B."/>
            <person name="Goldberg J."/>
            <person name="Griggs A."/>
            <person name="Gujja S."/>
            <person name="Hansen M."/>
            <person name="Howarth C."/>
            <person name="Imamovic A."/>
            <person name="Larimer J."/>
            <person name="McCowan C."/>
            <person name="Montmayeur A."/>
            <person name="Murphy C."/>
            <person name="Neiman D."/>
            <person name="Pearson M."/>
            <person name="Priest M."/>
            <person name="Roberts A."/>
            <person name="Saif S."/>
            <person name="Shea T."/>
            <person name="Sisk P."/>
            <person name="Sykes S."/>
            <person name="Wortman J."/>
            <person name="Nusbaum C."/>
            <person name="Birren B."/>
        </authorList>
    </citation>
    <scope>NUCLEOTIDE SEQUENCE [LARGE SCALE GENOMIC DNA]</scope>
    <source>
        <strain evidence="3">race PST-78</strain>
    </source>
</reference>
<feature type="region of interest" description="Disordered" evidence="1">
    <location>
        <begin position="67"/>
        <end position="86"/>
    </location>
</feature>
<keyword evidence="3" id="KW-1185">Reference proteome</keyword>
<sequence length="124" mass="13902">MEEELLPLPIELEELLGRTQTALESLETDSESIDQEAFKLESNQIQSKIEEAELLADECEDPPSEGLVTWAGAKRPSRSEPPKEGLGRKVRILGRELFSFWWGKFSPGISPIFPKHYCSANLTG</sequence>
<accession>A0A0L0V3T7</accession>
<feature type="compositionally biased region" description="Basic and acidic residues" evidence="1">
    <location>
        <begin position="77"/>
        <end position="86"/>
    </location>
</feature>
<dbReference type="EMBL" id="AJIL01000127">
    <property type="protein sequence ID" value="KNE93947.1"/>
    <property type="molecule type" value="Genomic_DNA"/>
</dbReference>
<evidence type="ECO:0000256" key="1">
    <source>
        <dbReference type="SAM" id="MobiDB-lite"/>
    </source>
</evidence>
<dbReference type="AlphaFoldDB" id="A0A0L0V3T7"/>
<protein>
    <submittedName>
        <fullName evidence="2">Uncharacterized protein</fullName>
    </submittedName>
</protein>
<comment type="caution">
    <text evidence="2">The sequence shown here is derived from an EMBL/GenBank/DDBJ whole genome shotgun (WGS) entry which is preliminary data.</text>
</comment>
<evidence type="ECO:0000313" key="2">
    <source>
        <dbReference type="EMBL" id="KNE93947.1"/>
    </source>
</evidence>
<dbReference type="Proteomes" id="UP000054564">
    <property type="component" value="Unassembled WGS sequence"/>
</dbReference>
<organism evidence="2 3">
    <name type="scientific">Puccinia striiformis f. sp. tritici PST-78</name>
    <dbReference type="NCBI Taxonomy" id="1165861"/>
    <lineage>
        <taxon>Eukaryota</taxon>
        <taxon>Fungi</taxon>
        <taxon>Dikarya</taxon>
        <taxon>Basidiomycota</taxon>
        <taxon>Pucciniomycotina</taxon>
        <taxon>Pucciniomycetes</taxon>
        <taxon>Pucciniales</taxon>
        <taxon>Pucciniaceae</taxon>
        <taxon>Puccinia</taxon>
    </lineage>
</organism>
<gene>
    <name evidence="2" type="ORF">PSTG_12746</name>
</gene>
<proteinExistence type="predicted"/>